<dbReference type="InterPro" id="IPR009045">
    <property type="entry name" value="Zn_M74/Hedgehog-like"/>
</dbReference>
<dbReference type="PANTHER" id="PTHR34385">
    <property type="entry name" value="D-ALANYL-D-ALANINE CARBOXYPEPTIDASE"/>
    <property type="match status" value="1"/>
</dbReference>
<dbReference type="PANTHER" id="PTHR34385:SF1">
    <property type="entry name" value="PEPTIDOGLYCAN L-ALANYL-D-GLUTAMATE ENDOPEPTIDASE CWLK"/>
    <property type="match status" value="1"/>
</dbReference>
<dbReference type="Pfam" id="PF02557">
    <property type="entry name" value="VanY"/>
    <property type="match status" value="1"/>
</dbReference>
<dbReference type="Proteomes" id="UP001230005">
    <property type="component" value="Unassembled WGS sequence"/>
</dbReference>
<accession>A0ABT9ZX79</accession>
<dbReference type="InterPro" id="IPR003709">
    <property type="entry name" value="VanY-like_core_dom"/>
</dbReference>
<dbReference type="InterPro" id="IPR058193">
    <property type="entry name" value="VanY/YodJ_core_dom"/>
</dbReference>
<keyword evidence="2" id="KW-0378">Hydrolase</keyword>
<evidence type="ECO:0000313" key="3">
    <source>
        <dbReference type="Proteomes" id="UP001230005"/>
    </source>
</evidence>
<keyword evidence="2" id="KW-0121">Carboxypeptidase</keyword>
<dbReference type="EMBL" id="JAUSUG010000007">
    <property type="protein sequence ID" value="MDQ0254740.1"/>
    <property type="molecule type" value="Genomic_DNA"/>
</dbReference>
<comment type="caution">
    <text evidence="2">The sequence shown here is derived from an EMBL/GenBank/DDBJ whole genome shotgun (WGS) entry which is preliminary data.</text>
</comment>
<reference evidence="2 3" key="1">
    <citation type="submission" date="2023-07" db="EMBL/GenBank/DDBJ databases">
        <title>Genomic Encyclopedia of Type Strains, Phase IV (KMG-IV): sequencing the most valuable type-strain genomes for metagenomic binning, comparative biology and taxonomic classification.</title>
        <authorList>
            <person name="Goeker M."/>
        </authorList>
    </citation>
    <scope>NUCLEOTIDE SEQUENCE [LARGE SCALE GENOMIC DNA]</scope>
    <source>
        <strain evidence="2 3">DSM 9768</strain>
    </source>
</reference>
<sequence>MKYLYLSIGLFILILFLFSPAITSLPIMKNFFEEEVSVTNVNEQKINSDLIGRVSTLQEKNPIIREIAREFQVYMVENLDDILILVNKERALPEDYVPSDLVEPDVLFSFDEPLPQRLLRQEAAEALEELFEAAAKENIHLFAVSGFRSFERQQAIFAFNWETHGEERANQYSARAGHSEHQTGLAMDITSQSVNFQISTSFGETEEGIWVKENAAKFGFIIRYPEGKEEITGYHYEPWHLRYVGIDAAMEIEELGITLDEYILGY</sequence>
<dbReference type="InterPro" id="IPR052179">
    <property type="entry name" value="DD-CPase-like"/>
</dbReference>
<gene>
    <name evidence="2" type="ORF">J2S74_002119</name>
</gene>
<name>A0ABT9ZX79_9BACI</name>
<evidence type="ECO:0000313" key="2">
    <source>
        <dbReference type="EMBL" id="MDQ0254740.1"/>
    </source>
</evidence>
<dbReference type="SUPFAM" id="SSF55166">
    <property type="entry name" value="Hedgehog/DD-peptidase"/>
    <property type="match status" value="1"/>
</dbReference>
<keyword evidence="2" id="KW-0645">Protease</keyword>
<organism evidence="2 3">
    <name type="scientific">Evansella vedderi</name>
    <dbReference type="NCBI Taxonomy" id="38282"/>
    <lineage>
        <taxon>Bacteria</taxon>
        <taxon>Bacillati</taxon>
        <taxon>Bacillota</taxon>
        <taxon>Bacilli</taxon>
        <taxon>Bacillales</taxon>
        <taxon>Bacillaceae</taxon>
        <taxon>Evansella</taxon>
    </lineage>
</organism>
<dbReference type="Gene3D" id="3.30.1380.10">
    <property type="match status" value="1"/>
</dbReference>
<proteinExistence type="predicted"/>
<dbReference type="RefSeq" id="WP_307325105.1">
    <property type="nucleotide sequence ID" value="NZ_JAUSUG010000007.1"/>
</dbReference>
<protein>
    <submittedName>
        <fullName evidence="2">D-alanyl-D-alanine carboxypeptidase</fullName>
        <ecNumber evidence="2">3.4.16.4</ecNumber>
    </submittedName>
</protein>
<feature type="domain" description="D-alanyl-D-alanine carboxypeptidase-like core" evidence="1">
    <location>
        <begin position="117"/>
        <end position="245"/>
    </location>
</feature>
<dbReference type="GO" id="GO:0009002">
    <property type="term" value="F:serine-type D-Ala-D-Ala carboxypeptidase activity"/>
    <property type="evidence" value="ECO:0007669"/>
    <property type="project" value="UniProtKB-EC"/>
</dbReference>
<dbReference type="EC" id="3.4.16.4" evidence="2"/>
<dbReference type="CDD" id="cd14852">
    <property type="entry name" value="LD-carboxypeptidase"/>
    <property type="match status" value="1"/>
</dbReference>
<evidence type="ECO:0000259" key="1">
    <source>
        <dbReference type="Pfam" id="PF02557"/>
    </source>
</evidence>
<keyword evidence="3" id="KW-1185">Reference proteome</keyword>